<evidence type="ECO:0000256" key="3">
    <source>
        <dbReference type="ARBA" id="ARBA00023163"/>
    </source>
</evidence>
<dbReference type="InterPro" id="IPR020449">
    <property type="entry name" value="Tscrpt_reg_AraC-type_HTH"/>
</dbReference>
<name>A0ABM9P9A9_9FLAO</name>
<sequence>MIPILNIENFQPSIAIEDYFYSNELDVHLKRNERYFSQPHKHSFYLCVLIIEGEGKHEIDFTTYEVKPGRVFFLKPGQSHFWSFTSSVKGFIFFHTLEFFRLSMSELNLNEFPFYTLHESLIDLPKNKIASFSTSFQRINEEYHTDEILKRASLLSLVNLLYIDFMRLYNQENTPQPKQTVNNIIVIHKLDDLITTHFKEHKKAAFYADKLHMSVRHLNRISKEVLDKTVTDLLYEKVVLEAKRLLVHSKQQLTDIAYELGFENYSHFSKFFKLKTGESPTAFRKRY</sequence>
<dbReference type="InterPro" id="IPR037923">
    <property type="entry name" value="HTH-like"/>
</dbReference>
<keyword evidence="6" id="KW-1185">Reference proteome</keyword>
<dbReference type="Gene3D" id="2.60.120.10">
    <property type="entry name" value="Jelly Rolls"/>
    <property type="match status" value="1"/>
</dbReference>
<dbReference type="SMART" id="SM00342">
    <property type="entry name" value="HTH_ARAC"/>
    <property type="match status" value="1"/>
</dbReference>
<protein>
    <submittedName>
        <fullName evidence="5">AraC family transcriptional regulator, transcriptional activator of pobA</fullName>
    </submittedName>
</protein>
<dbReference type="Pfam" id="PF12833">
    <property type="entry name" value="HTH_18"/>
    <property type="match status" value="1"/>
</dbReference>
<dbReference type="Pfam" id="PF02311">
    <property type="entry name" value="AraC_binding"/>
    <property type="match status" value="1"/>
</dbReference>
<evidence type="ECO:0000313" key="6">
    <source>
        <dbReference type="Proteomes" id="UP001497527"/>
    </source>
</evidence>
<keyword evidence="3" id="KW-0804">Transcription</keyword>
<dbReference type="Proteomes" id="UP001497527">
    <property type="component" value="Unassembled WGS sequence"/>
</dbReference>
<feature type="domain" description="HTH araC/xylS-type" evidence="4">
    <location>
        <begin position="188"/>
        <end position="286"/>
    </location>
</feature>
<dbReference type="RefSeq" id="WP_348714682.1">
    <property type="nucleotide sequence ID" value="NZ_CAXJIO010000010.1"/>
</dbReference>
<dbReference type="InterPro" id="IPR003313">
    <property type="entry name" value="AraC-bd"/>
</dbReference>
<dbReference type="PROSITE" id="PS01124">
    <property type="entry name" value="HTH_ARAC_FAMILY_2"/>
    <property type="match status" value="1"/>
</dbReference>
<proteinExistence type="predicted"/>
<dbReference type="SUPFAM" id="SSF51215">
    <property type="entry name" value="Regulatory protein AraC"/>
    <property type="match status" value="1"/>
</dbReference>
<dbReference type="Gene3D" id="1.10.10.60">
    <property type="entry name" value="Homeodomain-like"/>
    <property type="match status" value="1"/>
</dbReference>
<keyword evidence="1" id="KW-0805">Transcription regulation</keyword>
<evidence type="ECO:0000259" key="4">
    <source>
        <dbReference type="PROSITE" id="PS01124"/>
    </source>
</evidence>
<dbReference type="InterPro" id="IPR018060">
    <property type="entry name" value="HTH_AraC"/>
</dbReference>
<dbReference type="InterPro" id="IPR009057">
    <property type="entry name" value="Homeodomain-like_sf"/>
</dbReference>
<comment type="caution">
    <text evidence="5">The sequence shown here is derived from an EMBL/GenBank/DDBJ whole genome shotgun (WGS) entry which is preliminary data.</text>
</comment>
<dbReference type="PANTHER" id="PTHR43280:SF32">
    <property type="entry name" value="TRANSCRIPTIONAL REGULATORY PROTEIN"/>
    <property type="match status" value="1"/>
</dbReference>
<organism evidence="5 6">
    <name type="scientific">Tenacibaculum polynesiense</name>
    <dbReference type="NCBI Taxonomy" id="3137857"/>
    <lineage>
        <taxon>Bacteria</taxon>
        <taxon>Pseudomonadati</taxon>
        <taxon>Bacteroidota</taxon>
        <taxon>Flavobacteriia</taxon>
        <taxon>Flavobacteriales</taxon>
        <taxon>Flavobacteriaceae</taxon>
        <taxon>Tenacibaculum</taxon>
    </lineage>
</organism>
<dbReference type="SUPFAM" id="SSF46689">
    <property type="entry name" value="Homeodomain-like"/>
    <property type="match status" value="1"/>
</dbReference>
<gene>
    <name evidence="5" type="ORF">T190423A01A_10567</name>
</gene>
<dbReference type="PRINTS" id="PR00032">
    <property type="entry name" value="HTHARAC"/>
</dbReference>
<evidence type="ECO:0000256" key="1">
    <source>
        <dbReference type="ARBA" id="ARBA00023015"/>
    </source>
</evidence>
<dbReference type="PANTHER" id="PTHR43280">
    <property type="entry name" value="ARAC-FAMILY TRANSCRIPTIONAL REGULATOR"/>
    <property type="match status" value="1"/>
</dbReference>
<evidence type="ECO:0000313" key="5">
    <source>
        <dbReference type="EMBL" id="CAL2102004.1"/>
    </source>
</evidence>
<reference evidence="5 6" key="1">
    <citation type="submission" date="2024-05" db="EMBL/GenBank/DDBJ databases">
        <authorList>
            <person name="Duchaud E."/>
        </authorList>
    </citation>
    <scope>NUCLEOTIDE SEQUENCE [LARGE SCALE GENOMIC DNA]</scope>
    <source>
        <strain evidence="5">Ena-SAMPLE-TAB-13-05-2024-13:56:06:370-140308</strain>
    </source>
</reference>
<dbReference type="EMBL" id="CAXJIO010000010">
    <property type="protein sequence ID" value="CAL2102004.1"/>
    <property type="molecule type" value="Genomic_DNA"/>
</dbReference>
<evidence type="ECO:0000256" key="2">
    <source>
        <dbReference type="ARBA" id="ARBA00023125"/>
    </source>
</evidence>
<accession>A0ABM9P9A9</accession>
<keyword evidence="2" id="KW-0238">DNA-binding</keyword>
<dbReference type="InterPro" id="IPR014710">
    <property type="entry name" value="RmlC-like_jellyroll"/>
</dbReference>